<dbReference type="SUPFAM" id="SSF48452">
    <property type="entry name" value="TPR-like"/>
    <property type="match status" value="1"/>
</dbReference>
<dbReference type="Gene3D" id="1.25.40.390">
    <property type="match status" value="1"/>
</dbReference>
<dbReference type="InterPro" id="IPR033985">
    <property type="entry name" value="SusD-like_N"/>
</dbReference>
<evidence type="ECO:0000259" key="6">
    <source>
        <dbReference type="Pfam" id="PF07980"/>
    </source>
</evidence>
<evidence type="ECO:0000259" key="7">
    <source>
        <dbReference type="Pfam" id="PF14322"/>
    </source>
</evidence>
<evidence type="ECO:0000256" key="3">
    <source>
        <dbReference type="ARBA" id="ARBA00022729"/>
    </source>
</evidence>
<dbReference type="Pfam" id="PF14322">
    <property type="entry name" value="SusD-like_3"/>
    <property type="match status" value="1"/>
</dbReference>
<feature type="domain" description="SusD-like N-terminal" evidence="7">
    <location>
        <begin position="82"/>
        <end position="229"/>
    </location>
</feature>
<feature type="domain" description="RagB/SusD" evidence="6">
    <location>
        <begin position="230"/>
        <end position="521"/>
    </location>
</feature>
<sequence length="525" mass="58321">MKKIFLFSVCISVLLASCSDFLEEKPKSLRTMGDFYKTEAQATANVNTLYRSGAVTQISSAPSAYIGSFATVPGMLTGYFSNSYEGQESVCMYSRLLTRQEQTNNVSSTMDGVWDGCYGAINIANGAIKHIPDISMTESVKNTLVAEAKFFRAFNYFFLVKIFGDIPLSVEPYESMDNMELSRTSVADVYTQIEKDLTEAIAVLPAATWQATSHRITKYVAEQTLTAVYMQQGKYAEAAATAKDIIGSGLYSLTQNTDNALNSAYNKLRTTDDLAEVIYAVEYNASISTSDWRPTYAFTSSATAVFSLYSIYERVYGPNARFLNVYTANDLRGQEKQFFATTYTNPNNGKTWTAPDADHKGCWYYFDEEANLNTGKGTKDWNIYRYAETLLDAAECIVQSGGSVTAEAAGYLAQVQSRALGQSVATLTTSLQSLSKDDFIHACWTERLREFPLEYKIWDDCLRTKMFPNVSSTTQGSVTYENLVGATNGSGAVFKESDLLWPLSLNEMQRNKNLRPQNTGYADHN</sequence>
<comment type="subcellular location">
    <subcellularLocation>
        <location evidence="1">Cell outer membrane</location>
    </subcellularLocation>
</comment>
<evidence type="ECO:0000313" key="8">
    <source>
        <dbReference type="EMBL" id="EFZ36956.1"/>
    </source>
</evidence>
<dbReference type="GO" id="GO:0009279">
    <property type="term" value="C:cell outer membrane"/>
    <property type="evidence" value="ECO:0007669"/>
    <property type="project" value="UniProtKB-SubCell"/>
</dbReference>
<protein>
    <submittedName>
        <fullName evidence="8">SusD family protein</fullName>
    </submittedName>
</protein>
<keyword evidence="4" id="KW-0472">Membrane</keyword>
<reference evidence="8" key="1">
    <citation type="submission" date="2011-01" db="EMBL/GenBank/DDBJ databases">
        <authorList>
            <person name="Muzny D."/>
            <person name="Qin X."/>
            <person name="Buhay C."/>
            <person name="Dugan-Rocha S."/>
            <person name="Ding Y."/>
            <person name="Chen G."/>
            <person name="Hawes A."/>
            <person name="Holder M."/>
            <person name="Jhangiani S."/>
            <person name="Johnson A."/>
            <person name="Khan Z."/>
            <person name="Li Z."/>
            <person name="Liu W."/>
            <person name="Liu X."/>
            <person name="Perez L."/>
            <person name="Shen H."/>
            <person name="Wang Q."/>
            <person name="Watt J."/>
            <person name="Xi L."/>
            <person name="Xin Y."/>
            <person name="Zhou J."/>
            <person name="Deng J."/>
            <person name="Jiang H."/>
            <person name="Liu Y."/>
            <person name="Qu J."/>
            <person name="Song X.-Z."/>
            <person name="Zhang L."/>
            <person name="Villasana D."/>
            <person name="Johnson A."/>
            <person name="Liu J."/>
            <person name="Liyanage D."/>
            <person name="Lorensuhewa L."/>
            <person name="Robinson T."/>
            <person name="Song A."/>
            <person name="Song B.-B."/>
            <person name="Dinh H."/>
            <person name="Thornton R."/>
            <person name="Coyle M."/>
            <person name="Francisco L."/>
            <person name="Jackson L."/>
            <person name="Javaid M."/>
            <person name="Korchina V."/>
            <person name="Kovar C."/>
            <person name="Mata R."/>
            <person name="Mathew T."/>
            <person name="Ngo R."/>
            <person name="Nguyen L."/>
            <person name="Nguyen N."/>
            <person name="Okwuonu G."/>
            <person name="Ongeri F."/>
            <person name="Pham C."/>
            <person name="Simmons D."/>
            <person name="Wilczek-Boney K."/>
            <person name="Hale W."/>
            <person name="Jakkamsetti A."/>
            <person name="Pham P."/>
            <person name="Ruth R."/>
            <person name="San Lucas F."/>
            <person name="Warren J."/>
            <person name="Zhang J."/>
            <person name="Zhao Z."/>
            <person name="Zhou C."/>
            <person name="Zhu D."/>
            <person name="Lee S."/>
            <person name="Bess C."/>
            <person name="Blankenburg K."/>
            <person name="Forbes L."/>
            <person name="Fu Q."/>
            <person name="Gubbala S."/>
            <person name="Hirani K."/>
            <person name="Jayaseelan J.C."/>
            <person name="Lara F."/>
            <person name="Munidasa M."/>
            <person name="Palculict T."/>
            <person name="Patil S."/>
            <person name="Pu L.-L."/>
            <person name="Saada N."/>
            <person name="Tang L."/>
            <person name="Weissenberger G."/>
            <person name="Zhu Y."/>
            <person name="Hemphill L."/>
            <person name="Shang Y."/>
            <person name="Youmans B."/>
            <person name="Ayvaz T."/>
            <person name="Ross M."/>
            <person name="Santibanez J."/>
            <person name="Aqrawi P."/>
            <person name="Gross S."/>
            <person name="Joshi V."/>
            <person name="Fowler G."/>
            <person name="Nazareth L."/>
            <person name="Reid J."/>
            <person name="Worley K."/>
            <person name="Petrosino J."/>
            <person name="Highlander S."/>
            <person name="Gibbs R."/>
        </authorList>
    </citation>
    <scope>NUCLEOTIDE SEQUENCE [LARGE SCALE GENOMIC DNA]</scope>
    <source>
        <strain evidence="8">ATCC 33269</strain>
    </source>
</reference>
<keyword evidence="3" id="KW-0732">Signal</keyword>
<dbReference type="InterPro" id="IPR012944">
    <property type="entry name" value="SusD_RagB_dom"/>
</dbReference>
<dbReference type="Pfam" id="PF07980">
    <property type="entry name" value="SusD_RagB"/>
    <property type="match status" value="1"/>
</dbReference>
<dbReference type="eggNOG" id="COG0702">
    <property type="taxonomic scope" value="Bacteria"/>
</dbReference>
<accession>E7RRR8</accession>
<dbReference type="InterPro" id="IPR011990">
    <property type="entry name" value="TPR-like_helical_dom_sf"/>
</dbReference>
<dbReference type="AlphaFoldDB" id="E7RRR8"/>
<comment type="similarity">
    <text evidence="2">Belongs to the SusD family.</text>
</comment>
<dbReference type="STRING" id="28134.SAMN05444288_1503"/>
<evidence type="ECO:0000313" key="9">
    <source>
        <dbReference type="Proteomes" id="UP000005580"/>
    </source>
</evidence>
<evidence type="ECO:0000256" key="5">
    <source>
        <dbReference type="ARBA" id="ARBA00023237"/>
    </source>
</evidence>
<comment type="caution">
    <text evidence="8">The sequence shown here is derived from an EMBL/GenBank/DDBJ whole genome shotgun (WGS) entry which is preliminary data.</text>
</comment>
<keyword evidence="9" id="KW-1185">Reference proteome</keyword>
<evidence type="ECO:0000256" key="2">
    <source>
        <dbReference type="ARBA" id="ARBA00006275"/>
    </source>
</evidence>
<gene>
    <name evidence="8" type="ORF">HMPREF0663_11869</name>
</gene>
<keyword evidence="5" id="KW-0998">Cell outer membrane</keyword>
<evidence type="ECO:0000256" key="4">
    <source>
        <dbReference type="ARBA" id="ARBA00023136"/>
    </source>
</evidence>
<evidence type="ECO:0000256" key="1">
    <source>
        <dbReference type="ARBA" id="ARBA00004442"/>
    </source>
</evidence>
<name>E7RRR8_9BACT</name>
<dbReference type="Proteomes" id="UP000005580">
    <property type="component" value="Unassembled WGS sequence"/>
</dbReference>
<organism evidence="8 9">
    <name type="scientific">Hoylesella oralis ATCC 33269</name>
    <dbReference type="NCBI Taxonomy" id="873533"/>
    <lineage>
        <taxon>Bacteria</taxon>
        <taxon>Pseudomonadati</taxon>
        <taxon>Bacteroidota</taxon>
        <taxon>Bacteroidia</taxon>
        <taxon>Bacteroidales</taxon>
        <taxon>Prevotellaceae</taxon>
        <taxon>Hoylesella</taxon>
    </lineage>
</organism>
<dbReference type="EMBL" id="AEPE02000005">
    <property type="protein sequence ID" value="EFZ36956.1"/>
    <property type="molecule type" value="Genomic_DNA"/>
</dbReference>
<dbReference type="RefSeq" id="WP_004370051.1">
    <property type="nucleotide sequence ID" value="NZ_GL833119.1"/>
</dbReference>
<dbReference type="HOGENOM" id="CLU_015553_1_3_10"/>
<dbReference type="PROSITE" id="PS51257">
    <property type="entry name" value="PROKAR_LIPOPROTEIN"/>
    <property type="match status" value="1"/>
</dbReference>
<proteinExistence type="inferred from homology"/>